<dbReference type="Pfam" id="PF06945">
    <property type="entry name" value="DUF1289"/>
    <property type="match status" value="1"/>
</dbReference>
<accession>A0AAX4FQD0</accession>
<name>A0AAX4FQD0_XANEU</name>
<proteinExistence type="predicted"/>
<protein>
    <submittedName>
        <fullName evidence="1">DUF1289 domain-containing protein</fullName>
    </submittedName>
</protein>
<evidence type="ECO:0000313" key="1">
    <source>
        <dbReference type="EMBL" id="WOP58790.1"/>
    </source>
</evidence>
<keyword evidence="1" id="KW-0614">Plasmid</keyword>
<dbReference type="AlphaFoldDB" id="A0AAX4FQD0"/>
<organism evidence="1 2">
    <name type="scientific">Xanthomonas euvesicatoria</name>
    <dbReference type="NCBI Taxonomy" id="456327"/>
    <lineage>
        <taxon>Bacteria</taxon>
        <taxon>Pseudomonadati</taxon>
        <taxon>Pseudomonadota</taxon>
        <taxon>Gammaproteobacteria</taxon>
        <taxon>Lysobacterales</taxon>
        <taxon>Lysobacteraceae</taxon>
        <taxon>Xanthomonas</taxon>
    </lineage>
</organism>
<dbReference type="InterPro" id="IPR010710">
    <property type="entry name" value="DUF1289"/>
</dbReference>
<geneLocation type="plasmid" evidence="1 2">
    <name>p3191.1</name>
</geneLocation>
<dbReference type="RefSeq" id="WP_317718889.1">
    <property type="nucleotide sequence ID" value="NZ_CP137532.1"/>
</dbReference>
<dbReference type="EMBL" id="CP137540">
    <property type="protein sequence ID" value="WOP58790.1"/>
    <property type="molecule type" value="Genomic_DNA"/>
</dbReference>
<dbReference type="Proteomes" id="UP001304429">
    <property type="component" value="Plasmid p3191.1"/>
</dbReference>
<dbReference type="PANTHER" id="PTHR35175:SF2">
    <property type="entry name" value="DUF1289 DOMAIN-CONTAINING PROTEIN"/>
    <property type="match status" value="1"/>
</dbReference>
<gene>
    <name evidence="1" type="ORF">R5577_22325</name>
</gene>
<reference evidence="1" key="1">
    <citation type="submission" date="2023-10" db="EMBL/GenBank/DDBJ databases">
        <title>Comparative Genomic Analysis of Tomato Bacterial Spot Xanthomonads Reveals A New Lineage of Xanthomonas euvesicatoria.</title>
        <authorList>
            <person name="Huang C.-J."/>
            <person name="Wu T.-L."/>
            <person name="Wu Y.-L."/>
            <person name="Wang R.-S."/>
            <person name="Lin Y.-C."/>
        </authorList>
    </citation>
    <scope>NUCLEOTIDE SEQUENCE</scope>
    <source>
        <strain evidence="1">T0319-01</strain>
        <plasmid evidence="1">p3191.1</plasmid>
    </source>
</reference>
<sequence length="62" mass="7484">MTIKSPCTDICQFDRKSEVCVGCFRTTEEIRSWRKFTEHKRQRILSDVPRRRAKVQARRRAD</sequence>
<evidence type="ECO:0000313" key="2">
    <source>
        <dbReference type="Proteomes" id="UP001304429"/>
    </source>
</evidence>
<dbReference type="PANTHER" id="PTHR35175">
    <property type="entry name" value="DUF1289 DOMAIN-CONTAINING PROTEIN"/>
    <property type="match status" value="1"/>
</dbReference>